<dbReference type="PANTHER" id="PTHR24179:SF29">
    <property type="entry name" value="LD46604P"/>
    <property type="match status" value="1"/>
</dbReference>
<dbReference type="PROSITE" id="PS50297">
    <property type="entry name" value="ANK_REP_REGION"/>
    <property type="match status" value="3"/>
</dbReference>
<comment type="caution">
    <text evidence="4">The sequence shown here is derived from an EMBL/GenBank/DDBJ whole genome shotgun (WGS) entry which is preliminary data.</text>
</comment>
<gene>
    <name evidence="4" type="primary">Ppp1r16a</name>
    <name evidence="4" type="ORF">FJT64_009859</name>
</gene>
<feature type="compositionally biased region" description="Low complexity" evidence="3">
    <location>
        <begin position="385"/>
        <end position="394"/>
    </location>
</feature>
<dbReference type="FunFam" id="1.25.40.20:FF:000198">
    <property type="entry name" value="Myosin binding subunit, isoform P"/>
    <property type="match status" value="1"/>
</dbReference>
<keyword evidence="1" id="KW-0677">Repeat</keyword>
<dbReference type="PRINTS" id="PR01415">
    <property type="entry name" value="ANKYRIN"/>
</dbReference>
<accession>A0A6A4V770</accession>
<dbReference type="InterPro" id="IPR036770">
    <property type="entry name" value="Ankyrin_rpt-contain_sf"/>
</dbReference>
<evidence type="ECO:0000313" key="4">
    <source>
        <dbReference type="EMBL" id="KAF0292097.1"/>
    </source>
</evidence>
<feature type="repeat" description="ANK" evidence="2">
    <location>
        <begin position="144"/>
        <end position="176"/>
    </location>
</feature>
<dbReference type="Pfam" id="PF12796">
    <property type="entry name" value="Ank_2"/>
    <property type="match status" value="1"/>
</dbReference>
<keyword evidence="5" id="KW-1185">Reference proteome</keyword>
<dbReference type="OrthoDB" id="19014at2759"/>
<sequence>MMTVLLDHGANVDAEDSERWTPLHAAATCGHLHLVRQLVERGANLLAVNADGNMAYDICEHNAALEYIETQMARRGITQELIEETRGQLEAEMLADLQERPANRLEERIDQDATPLHVAAANGYLSVVKYLLDNHVAVGPCDKDDWQPIHAAACWGHPRVIELLYQHGADLTAKTRNGETPFDVCEDPEIRERLEQLRNEQELKRSTDGQLARVRRTQSTKHSIRRTSMRQKTLTPKKDVKQEARIRLGAEGTMKSELDEQKTPLDVHDISIIVPGINGTTTPTENGDGVTTLPDPRKVNGHQVNNNDQPDAKTNSLESGSSESGKIDIHVHVTVRTAGGAGPVSAPPQGTLADLKLQRAQQRPPLPPGPGPGSAGTPPRPLPPGAGAAGTAAANDGEIEMKKFVSTVPGGGVTSEPPHEGTGCCVLQ</sequence>
<dbReference type="Gene3D" id="1.25.40.20">
    <property type="entry name" value="Ankyrin repeat-containing domain"/>
    <property type="match status" value="2"/>
</dbReference>
<evidence type="ECO:0000256" key="3">
    <source>
        <dbReference type="SAM" id="MobiDB-lite"/>
    </source>
</evidence>
<dbReference type="GO" id="GO:0004857">
    <property type="term" value="F:enzyme inhibitor activity"/>
    <property type="evidence" value="ECO:0007669"/>
    <property type="project" value="TreeGrafter"/>
</dbReference>
<dbReference type="InterPro" id="IPR002110">
    <property type="entry name" value="Ankyrin_rpt"/>
</dbReference>
<reference evidence="4 5" key="1">
    <citation type="submission" date="2019-07" db="EMBL/GenBank/DDBJ databases">
        <title>Draft genome assembly of a fouling barnacle, Amphibalanus amphitrite (Darwin, 1854): The first reference genome for Thecostraca.</title>
        <authorList>
            <person name="Kim W."/>
        </authorList>
    </citation>
    <scope>NUCLEOTIDE SEQUENCE [LARGE SCALE GENOMIC DNA]</scope>
    <source>
        <strain evidence="4">SNU_AA5</strain>
        <tissue evidence="4">Soma without cirri and trophi</tissue>
    </source>
</reference>
<proteinExistence type="predicted"/>
<dbReference type="AlphaFoldDB" id="A0A6A4V770"/>
<feature type="compositionally biased region" description="Basic residues" evidence="3">
    <location>
        <begin position="214"/>
        <end position="229"/>
    </location>
</feature>
<feature type="compositionally biased region" description="Polar residues" evidence="3">
    <location>
        <begin position="302"/>
        <end position="324"/>
    </location>
</feature>
<dbReference type="Proteomes" id="UP000440578">
    <property type="component" value="Unassembled WGS sequence"/>
</dbReference>
<feature type="region of interest" description="Disordered" evidence="3">
    <location>
        <begin position="276"/>
        <end position="325"/>
    </location>
</feature>
<feature type="repeat" description="ANK" evidence="2">
    <location>
        <begin position="18"/>
        <end position="50"/>
    </location>
</feature>
<dbReference type="Pfam" id="PF13857">
    <property type="entry name" value="Ank_5"/>
    <property type="match status" value="1"/>
</dbReference>
<dbReference type="PANTHER" id="PTHR24179">
    <property type="entry name" value="PROTEIN PHOSPHATASE 1 REGULATORY SUBUNIT 12"/>
    <property type="match status" value="1"/>
</dbReference>
<dbReference type="EMBL" id="VIIS01001838">
    <property type="protein sequence ID" value="KAF0292097.1"/>
    <property type="molecule type" value="Genomic_DNA"/>
</dbReference>
<dbReference type="GO" id="GO:0017020">
    <property type="term" value="F:myosin phosphatase regulator activity"/>
    <property type="evidence" value="ECO:0007669"/>
    <property type="project" value="TreeGrafter"/>
</dbReference>
<evidence type="ECO:0000256" key="2">
    <source>
        <dbReference type="PROSITE-ProRule" id="PRU00023"/>
    </source>
</evidence>
<evidence type="ECO:0000256" key="1">
    <source>
        <dbReference type="ARBA" id="ARBA00022737"/>
    </source>
</evidence>
<protein>
    <submittedName>
        <fullName evidence="4">Protein phosphatase 1 regulatory subunit 16A</fullName>
    </submittedName>
</protein>
<keyword evidence="2" id="KW-0040">ANK repeat</keyword>
<dbReference type="SMART" id="SM00248">
    <property type="entry name" value="ANK"/>
    <property type="match status" value="3"/>
</dbReference>
<dbReference type="PROSITE" id="PS50088">
    <property type="entry name" value="ANK_REPEAT"/>
    <property type="match status" value="3"/>
</dbReference>
<feature type="repeat" description="ANK" evidence="2">
    <location>
        <begin position="111"/>
        <end position="143"/>
    </location>
</feature>
<feature type="region of interest" description="Disordered" evidence="3">
    <location>
        <begin position="214"/>
        <end position="242"/>
    </location>
</feature>
<dbReference type="InterPro" id="IPR051226">
    <property type="entry name" value="PP1_Regulatory_Subunit"/>
</dbReference>
<evidence type="ECO:0000313" key="5">
    <source>
        <dbReference type="Proteomes" id="UP000440578"/>
    </source>
</evidence>
<dbReference type="SUPFAM" id="SSF48403">
    <property type="entry name" value="Ankyrin repeat"/>
    <property type="match status" value="1"/>
</dbReference>
<feature type="region of interest" description="Disordered" evidence="3">
    <location>
        <begin position="361"/>
        <end position="428"/>
    </location>
</feature>
<organism evidence="4 5">
    <name type="scientific">Amphibalanus amphitrite</name>
    <name type="common">Striped barnacle</name>
    <name type="synonym">Balanus amphitrite</name>
    <dbReference type="NCBI Taxonomy" id="1232801"/>
    <lineage>
        <taxon>Eukaryota</taxon>
        <taxon>Metazoa</taxon>
        <taxon>Ecdysozoa</taxon>
        <taxon>Arthropoda</taxon>
        <taxon>Crustacea</taxon>
        <taxon>Multicrustacea</taxon>
        <taxon>Cirripedia</taxon>
        <taxon>Thoracica</taxon>
        <taxon>Thoracicalcarea</taxon>
        <taxon>Balanomorpha</taxon>
        <taxon>Balanoidea</taxon>
        <taxon>Balanidae</taxon>
        <taxon>Amphibalaninae</taxon>
        <taxon>Amphibalanus</taxon>
    </lineage>
</organism>
<dbReference type="GO" id="GO:0005737">
    <property type="term" value="C:cytoplasm"/>
    <property type="evidence" value="ECO:0007669"/>
    <property type="project" value="TreeGrafter"/>
</dbReference>
<name>A0A6A4V770_AMPAM</name>